<evidence type="ECO:0008006" key="4">
    <source>
        <dbReference type="Google" id="ProtNLM"/>
    </source>
</evidence>
<dbReference type="KEGG" id="sfd:USDA257_c20250"/>
<dbReference type="Proteomes" id="UP000006180">
    <property type="component" value="Chromosome"/>
</dbReference>
<gene>
    <name evidence="2" type="ORF">USDA257_c20250</name>
</gene>
<proteinExistence type="predicted"/>
<dbReference type="EMBL" id="CP003563">
    <property type="protein sequence ID" value="AFL50608.1"/>
    <property type="molecule type" value="Genomic_DNA"/>
</dbReference>
<dbReference type="AlphaFoldDB" id="I3X402"/>
<dbReference type="eggNOG" id="COG0237">
    <property type="taxonomic scope" value="Bacteria"/>
</dbReference>
<dbReference type="PATRIC" id="fig|1185652.3.peg.2093"/>
<evidence type="ECO:0000256" key="1">
    <source>
        <dbReference type="SAM" id="MobiDB-lite"/>
    </source>
</evidence>
<evidence type="ECO:0000313" key="3">
    <source>
        <dbReference type="Proteomes" id="UP000006180"/>
    </source>
</evidence>
<sequence length="64" mass="7156">MLDIDAETLNRRLDGRPNEPGFEPAERALVLHYHHTREHLPAGITIDTANTVARVVDDILANLT</sequence>
<dbReference type="STRING" id="1185652.USDA257_c20250"/>
<accession>I3X402</accession>
<evidence type="ECO:0000313" key="2">
    <source>
        <dbReference type="EMBL" id="AFL50608.1"/>
    </source>
</evidence>
<organism evidence="2 3">
    <name type="scientific">Sinorhizobium fredii (strain USDA 257)</name>
    <dbReference type="NCBI Taxonomy" id="1185652"/>
    <lineage>
        <taxon>Bacteria</taxon>
        <taxon>Pseudomonadati</taxon>
        <taxon>Pseudomonadota</taxon>
        <taxon>Alphaproteobacteria</taxon>
        <taxon>Hyphomicrobiales</taxon>
        <taxon>Rhizobiaceae</taxon>
        <taxon>Sinorhizobium/Ensifer group</taxon>
        <taxon>Sinorhizobium</taxon>
    </lineage>
</organism>
<dbReference type="HOGENOM" id="CLU_2865418_0_0_5"/>
<name>I3X402_SINF2</name>
<reference evidence="2 3" key="1">
    <citation type="journal article" date="2012" name="J. Bacteriol.">
        <title>Complete genome sequence of the broad-host-range strain Sinorhizobium fredii USDA257.</title>
        <authorList>
            <person name="Schuldes J."/>
            <person name="Rodriguez Orbegoso M."/>
            <person name="Schmeisser C."/>
            <person name="Krishnan H.B."/>
            <person name="Daniel R."/>
            <person name="Streit W.R."/>
        </authorList>
    </citation>
    <scope>NUCLEOTIDE SEQUENCE [LARGE SCALE GENOMIC DNA]</scope>
    <source>
        <strain evidence="2 3">USDA 257</strain>
    </source>
</reference>
<feature type="compositionally biased region" description="Basic and acidic residues" evidence="1">
    <location>
        <begin position="8"/>
        <end position="17"/>
    </location>
</feature>
<feature type="region of interest" description="Disordered" evidence="1">
    <location>
        <begin position="1"/>
        <end position="21"/>
    </location>
</feature>
<protein>
    <recommendedName>
        <fullName evidence="4">Shikimate kinase</fullName>
    </recommendedName>
</protein>